<proteinExistence type="predicted"/>
<organism evidence="1 2">
    <name type="scientific">Gossypium arboreum</name>
    <name type="common">Tree cotton</name>
    <name type="synonym">Gossypium nanking</name>
    <dbReference type="NCBI Taxonomy" id="29729"/>
    <lineage>
        <taxon>Eukaryota</taxon>
        <taxon>Viridiplantae</taxon>
        <taxon>Streptophyta</taxon>
        <taxon>Embryophyta</taxon>
        <taxon>Tracheophyta</taxon>
        <taxon>Spermatophyta</taxon>
        <taxon>Magnoliopsida</taxon>
        <taxon>eudicotyledons</taxon>
        <taxon>Gunneridae</taxon>
        <taxon>Pentapetalae</taxon>
        <taxon>rosids</taxon>
        <taxon>malvids</taxon>
        <taxon>Malvales</taxon>
        <taxon>Malvaceae</taxon>
        <taxon>Malvoideae</taxon>
        <taxon>Gossypium</taxon>
    </lineage>
</organism>
<name>A0A0B0P5D7_GOSAR</name>
<dbReference type="Proteomes" id="UP000032142">
    <property type="component" value="Unassembled WGS sequence"/>
</dbReference>
<accession>A0A0B0P5D7</accession>
<keyword evidence="2" id="KW-1185">Reference proteome</keyword>
<reference evidence="2" key="1">
    <citation type="submission" date="2014-09" db="EMBL/GenBank/DDBJ databases">
        <authorList>
            <person name="Mudge J."/>
            <person name="Ramaraj T."/>
            <person name="Lindquist I.E."/>
            <person name="Bharti A.K."/>
            <person name="Sundararajan A."/>
            <person name="Cameron C.T."/>
            <person name="Woodward J.E."/>
            <person name="May G.D."/>
            <person name="Brubaker C."/>
            <person name="Broadhvest J."/>
            <person name="Wilkins T.A."/>
        </authorList>
    </citation>
    <scope>NUCLEOTIDE SEQUENCE</scope>
    <source>
        <strain evidence="2">cv. AKA8401</strain>
    </source>
</reference>
<gene>
    <name evidence="1" type="ORF">F383_09838</name>
</gene>
<evidence type="ECO:0000313" key="1">
    <source>
        <dbReference type="EMBL" id="KHG20250.1"/>
    </source>
</evidence>
<evidence type="ECO:0000313" key="2">
    <source>
        <dbReference type="Proteomes" id="UP000032142"/>
    </source>
</evidence>
<protein>
    <submittedName>
        <fullName evidence="1">Uncharacterized protein</fullName>
    </submittedName>
</protein>
<dbReference type="AlphaFoldDB" id="A0A0B0P5D7"/>
<dbReference type="EMBL" id="KN415237">
    <property type="protein sequence ID" value="KHG20250.1"/>
    <property type="molecule type" value="Genomic_DNA"/>
</dbReference>
<sequence length="51" mass="5474">MATNDKPYCGEFATRGSSYGGCGLASNPADWGDDLQEVVDQMASKLCERDL</sequence>